<feature type="compositionally biased region" description="Polar residues" evidence="1">
    <location>
        <begin position="87"/>
        <end position="100"/>
    </location>
</feature>
<comment type="caution">
    <text evidence="2">The sequence shown here is derived from an EMBL/GenBank/DDBJ whole genome shotgun (WGS) entry which is preliminary data.</text>
</comment>
<organism evidence="2 3">
    <name type="scientific">Escherichia coli</name>
    <dbReference type="NCBI Taxonomy" id="562"/>
    <lineage>
        <taxon>Bacteria</taxon>
        <taxon>Pseudomonadati</taxon>
        <taxon>Pseudomonadota</taxon>
        <taxon>Gammaproteobacteria</taxon>
        <taxon>Enterobacterales</taxon>
        <taxon>Enterobacteriaceae</taxon>
        <taxon>Escherichia</taxon>
    </lineage>
</organism>
<accession>A0A6N9SG99</accession>
<protein>
    <submittedName>
        <fullName evidence="2">Uncharacterized protein</fullName>
    </submittedName>
</protein>
<feature type="region of interest" description="Disordered" evidence="1">
    <location>
        <begin position="66"/>
        <end position="121"/>
    </location>
</feature>
<reference evidence="2 3" key="1">
    <citation type="journal article" date="2020" name="Int. J. Nanomedicine">
        <title>Consequences Of Long-Term Bacteria's Exposure To Silver Nanoformulations With Different PhysicoChemical Properties.</title>
        <authorList>
            <person name="Kedziora A."/>
            <person name="Wernecki M."/>
            <person name="Korzekwa K."/>
            <person name="Speruda M."/>
            <person name="Gerasymchuk Y."/>
            <person name="Lukowiak A."/>
            <person name="Bugla-Ploskonska G."/>
        </authorList>
    </citation>
    <scope>NUCLEOTIDE SEQUENCE [LARGE SCALE GENOMIC DNA]</scope>
    <source>
        <strain evidence="2 3">ATCC 11230</strain>
    </source>
</reference>
<gene>
    <name evidence="2" type="ORF">FPI65_26330</name>
</gene>
<evidence type="ECO:0000313" key="2">
    <source>
        <dbReference type="EMBL" id="NDR94723.1"/>
    </source>
</evidence>
<name>A0A6N9SG99_ECOLX</name>
<evidence type="ECO:0000313" key="3">
    <source>
        <dbReference type="Proteomes" id="UP000471490"/>
    </source>
</evidence>
<dbReference type="Proteomes" id="UP000471490">
    <property type="component" value="Unassembled WGS sequence"/>
</dbReference>
<feature type="compositionally biased region" description="Acidic residues" evidence="1">
    <location>
        <begin position="73"/>
        <end position="83"/>
    </location>
</feature>
<dbReference type="EMBL" id="VLTB01000432">
    <property type="protein sequence ID" value="NDR94723.1"/>
    <property type="molecule type" value="Genomic_DNA"/>
</dbReference>
<evidence type="ECO:0000256" key="1">
    <source>
        <dbReference type="SAM" id="MobiDB-lite"/>
    </source>
</evidence>
<sequence>MKLVETVNEFFAIYAKLDPTTKKTIEFQLVNRKNNNTVVAGLSSIEEARNKAITLTEKLEQATILENQKEEIANDDISDENTEENTNHNSQVDKNLTDNTIPDIKKDEKTYSPPRRSRYGK</sequence>
<proteinExistence type="predicted"/>
<dbReference type="RefSeq" id="WP_021517956.1">
    <property type="nucleotide sequence ID" value="NZ_CAMPTA010000074.1"/>
</dbReference>
<dbReference type="AlphaFoldDB" id="A0A6N9SG99"/>